<evidence type="ECO:0000256" key="5">
    <source>
        <dbReference type="ARBA" id="ARBA00023136"/>
    </source>
</evidence>
<dbReference type="InterPro" id="IPR036259">
    <property type="entry name" value="MFS_trans_sf"/>
</dbReference>
<evidence type="ECO:0000256" key="4">
    <source>
        <dbReference type="ARBA" id="ARBA00022989"/>
    </source>
</evidence>
<gene>
    <name evidence="7" type="ORF">BZ3500_MVSOF-1268-A1-R1_CHR3-1G06151</name>
</gene>
<feature type="transmembrane region" description="Helical" evidence="6">
    <location>
        <begin position="399"/>
        <end position="418"/>
    </location>
</feature>
<evidence type="ECO:0000313" key="8">
    <source>
        <dbReference type="Proteomes" id="UP000249723"/>
    </source>
</evidence>
<organism evidence="7 8">
    <name type="scientific">Microbotryum saponariae</name>
    <dbReference type="NCBI Taxonomy" id="289078"/>
    <lineage>
        <taxon>Eukaryota</taxon>
        <taxon>Fungi</taxon>
        <taxon>Dikarya</taxon>
        <taxon>Basidiomycota</taxon>
        <taxon>Pucciniomycotina</taxon>
        <taxon>Microbotryomycetes</taxon>
        <taxon>Microbotryales</taxon>
        <taxon>Microbotryaceae</taxon>
        <taxon>Microbotryum</taxon>
    </lineage>
</organism>
<evidence type="ECO:0000313" key="7">
    <source>
        <dbReference type="EMBL" id="SCZ99612.1"/>
    </source>
</evidence>
<dbReference type="EMBL" id="FMWP01000096">
    <property type="protein sequence ID" value="SCZ99612.1"/>
    <property type="molecule type" value="Genomic_DNA"/>
</dbReference>
<evidence type="ECO:0000256" key="2">
    <source>
        <dbReference type="ARBA" id="ARBA00022448"/>
    </source>
</evidence>
<name>A0A2X0LAV5_9BASI</name>
<dbReference type="Proteomes" id="UP000249723">
    <property type="component" value="Unassembled WGS sequence"/>
</dbReference>
<reference evidence="8" key="1">
    <citation type="submission" date="2016-10" db="EMBL/GenBank/DDBJ databases">
        <authorList>
            <person name="Jeantristanb JTB J.-T."/>
            <person name="Ricardo R."/>
        </authorList>
    </citation>
    <scope>NUCLEOTIDE SEQUENCE [LARGE SCALE GENOMIC DNA]</scope>
</reference>
<dbReference type="SUPFAM" id="SSF103473">
    <property type="entry name" value="MFS general substrate transporter"/>
    <property type="match status" value="1"/>
</dbReference>
<feature type="transmembrane region" description="Helical" evidence="6">
    <location>
        <begin position="461"/>
        <end position="480"/>
    </location>
</feature>
<dbReference type="Pfam" id="PF07690">
    <property type="entry name" value="MFS_1"/>
    <property type="match status" value="1"/>
</dbReference>
<evidence type="ECO:0000256" key="6">
    <source>
        <dbReference type="SAM" id="Phobius"/>
    </source>
</evidence>
<accession>A0A2X0LAV5</accession>
<comment type="subcellular location">
    <subcellularLocation>
        <location evidence="1">Membrane</location>
        <topology evidence="1">Multi-pass membrane protein</topology>
    </subcellularLocation>
</comment>
<dbReference type="GO" id="GO:0022857">
    <property type="term" value="F:transmembrane transporter activity"/>
    <property type="evidence" value="ECO:0007669"/>
    <property type="project" value="InterPro"/>
</dbReference>
<protein>
    <submittedName>
        <fullName evidence="7">BZ3500_MvSof-1268-A1-R1_Chr3-1g06151 protein</fullName>
    </submittedName>
</protein>
<keyword evidence="5 6" id="KW-0472">Membrane</keyword>
<sequence>MKHSHDTEKGSSIEQERHQIEEVALAGHAATDIHGHSLVAIDAKAEAALRWKIDIRIMPTIALLYLFCFIDRANIGKYVEGEDEGVCASIGGRIANMMLKSIGSARLAGLEMDLKMTGKYDYNILLTAFYVAYVVFEIPCNYICKIVGPGKFIPILSFFFGLFSFAMAFVKTFGAGFALRFLLGVAEAGVFPNECRPACPPLNGKKINLGISFYLSRWCRKDEFGFRLALYIVCAPLAGAFGGLLASGLLKAPSFGTIHTWRMIFFAEGIITMGIAVISYPILTDRPETAKWLSAEEKALCAARTKSENVGSIVVVDEAKTKVFISGMFNMNSLVNAFIFSLGNITVQGLAFFLPTIIKTIFPRNSTVELQLRTEPPYIVGAVVSLVLPYLSWKTGRRAFWMTVSAPLMIIGYAMFVASTNPQVRYASCFLIASGAFSFGSFCNTWAAINTTSDTARAGAIAITVFGGNLGGLVATWSYLSRSRRDEGRMDHVLVRKSDDEIAMLGQQHPGFRYRH</sequence>
<dbReference type="STRING" id="289078.A0A2X0LAV5"/>
<feature type="transmembrane region" description="Helical" evidence="6">
    <location>
        <begin position="122"/>
        <end position="144"/>
    </location>
</feature>
<keyword evidence="4 6" id="KW-1133">Transmembrane helix</keyword>
<evidence type="ECO:0000256" key="3">
    <source>
        <dbReference type="ARBA" id="ARBA00022692"/>
    </source>
</evidence>
<feature type="transmembrane region" description="Helical" evidence="6">
    <location>
        <begin position="334"/>
        <end position="355"/>
    </location>
</feature>
<dbReference type="OrthoDB" id="2962993at2759"/>
<proteinExistence type="predicted"/>
<keyword evidence="2" id="KW-0813">Transport</keyword>
<dbReference type="PANTHER" id="PTHR43791">
    <property type="entry name" value="PERMEASE-RELATED"/>
    <property type="match status" value="1"/>
</dbReference>
<feature type="transmembrane region" description="Helical" evidence="6">
    <location>
        <begin position="262"/>
        <end position="283"/>
    </location>
</feature>
<dbReference type="Gene3D" id="1.20.1250.20">
    <property type="entry name" value="MFS general substrate transporter like domains"/>
    <property type="match status" value="2"/>
</dbReference>
<keyword evidence="8" id="KW-1185">Reference proteome</keyword>
<evidence type="ECO:0000256" key="1">
    <source>
        <dbReference type="ARBA" id="ARBA00004141"/>
    </source>
</evidence>
<keyword evidence="3 6" id="KW-0812">Transmembrane</keyword>
<dbReference type="InterPro" id="IPR011701">
    <property type="entry name" value="MFS"/>
</dbReference>
<dbReference type="GO" id="GO:0016020">
    <property type="term" value="C:membrane"/>
    <property type="evidence" value="ECO:0007669"/>
    <property type="project" value="UniProtKB-SubCell"/>
</dbReference>
<dbReference type="AlphaFoldDB" id="A0A2X0LAV5"/>
<feature type="transmembrane region" description="Helical" evidence="6">
    <location>
        <begin position="430"/>
        <end position="449"/>
    </location>
</feature>
<dbReference type="PANTHER" id="PTHR43791:SF48">
    <property type="entry name" value="TRANSPORTER, PUTATIVE (AFU_ORTHOLOGUE AFUA_4G01000)-RELATED"/>
    <property type="match status" value="1"/>
</dbReference>
<feature type="transmembrane region" description="Helical" evidence="6">
    <location>
        <begin position="156"/>
        <end position="183"/>
    </location>
</feature>
<feature type="transmembrane region" description="Helical" evidence="6">
    <location>
        <begin position="228"/>
        <end position="250"/>
    </location>
</feature>